<keyword evidence="10" id="KW-1185">Reference proteome</keyword>
<dbReference type="PANTHER" id="PTHR19211:SF15">
    <property type="entry name" value="ATP-BINDING CASSETTE SUB-FAMILY F MEMBER 2"/>
    <property type="match status" value="1"/>
</dbReference>
<evidence type="ECO:0000313" key="7">
    <source>
        <dbReference type="EMBL" id="KAA0146414.1"/>
    </source>
</evidence>
<dbReference type="InterPro" id="IPR032781">
    <property type="entry name" value="ABC_tran_Xtn"/>
</dbReference>
<dbReference type="InterPro" id="IPR027417">
    <property type="entry name" value="P-loop_NTPase"/>
</dbReference>
<evidence type="ECO:0000313" key="11">
    <source>
        <dbReference type="Proteomes" id="UP000324907"/>
    </source>
</evidence>
<sequence>MPPKAHRPKGKKKRMAARRMAEAEAATASEGGTPRGADSPAADTPDTPDAGAESASGAGAVLTADAAMEAAAAAAATASAAEEEMVGEYHHRRLMDEAMAKVSLSFTTNPKLVHPNSRDIKVEGLTVNLGSKVLVSDATLSLNWGNRYGLIGANGCGKSLLMTIVGRRLVPVPSSLDIYHVVSEVESSDLGALEAVLAVDTEKKALEAEAEALSSALEDAATLADDAMERMTERISDIYERLDLLEADTAEMRAASILHGLGFSPEMQVKKCRDFSGGWRMRIALARALFLDPSVLLLDEPTNHLDMEAVVWLETYLAQRAKILLMVSHSQDFLNNVTTHTIHFTEGKLHTYTGNYDSFEQTRKEREEHQMKRYNWEQDQIKAMKQYIAKFGHGSAKLAKQAQSKEKTLAKMQEKGLTKPVSKEHAFTMKWPDPGALPPPVLQILNVSFHYPGSDYLYKDVDFGLDLDSRVALVGPNGAGKTTLLKLICNELLPTNGQVKPHAHLRIARYTQHFVDTLDLERTPLDYFGTLPPLKDEPEQSLRQYLGRFGVTGDFQTTNMKYLSDGIKSRVVFAQMAVYRPHILMLDEPTNHLDIETIDSLAAAIKDFAGGVILVSHDMRLISQVAKEIWECDNRTITKFIGEISDYKAFLARRVERSQEDFEKIRRGEAVDSRPAELSANEFAAKLIGKRAGAAAGAAAAAAAAAADTSAPESAAPARPAAPAAAAAAAAPAPASAAVRAANRAKAEGLEWR</sequence>
<dbReference type="EMBL" id="VLTM01000145">
    <property type="protein sequence ID" value="KAA0148641.1"/>
    <property type="molecule type" value="Genomic_DNA"/>
</dbReference>
<dbReference type="OMA" id="DWMGQWT"/>
<dbReference type="Proteomes" id="UP000323011">
    <property type="component" value="Unassembled WGS sequence"/>
</dbReference>
<dbReference type="FunFam" id="3.40.50.300:FF:000011">
    <property type="entry name" value="Putative ABC transporter ATP-binding component"/>
    <property type="match status" value="1"/>
</dbReference>
<dbReference type="Proteomes" id="UP000325113">
    <property type="component" value="Unassembled WGS sequence"/>
</dbReference>
<dbReference type="InterPro" id="IPR003593">
    <property type="entry name" value="AAA+_ATPase"/>
</dbReference>
<dbReference type="Pfam" id="PF12848">
    <property type="entry name" value="ABC_tran_Xtn"/>
    <property type="match status" value="1"/>
</dbReference>
<evidence type="ECO:0000313" key="8">
    <source>
        <dbReference type="EMBL" id="KAA0148641.1"/>
    </source>
</evidence>
<gene>
    <name evidence="9" type="ORF">FNF28_04808</name>
    <name evidence="7" type="ORF">FNF29_08064</name>
    <name evidence="8" type="ORF">FNF31_07360</name>
</gene>
<dbReference type="GO" id="GO:0016887">
    <property type="term" value="F:ATP hydrolysis activity"/>
    <property type="evidence" value="ECO:0007669"/>
    <property type="project" value="InterPro"/>
</dbReference>
<dbReference type="InterPro" id="IPR017871">
    <property type="entry name" value="ABC_transporter-like_CS"/>
</dbReference>
<evidence type="ECO:0000313" key="12">
    <source>
        <dbReference type="Proteomes" id="UP000325113"/>
    </source>
</evidence>
<feature type="region of interest" description="Disordered" evidence="5">
    <location>
        <begin position="1"/>
        <end position="56"/>
    </location>
</feature>
<dbReference type="AlphaFoldDB" id="A0A5A8DC68"/>
<dbReference type="Proteomes" id="UP000324907">
    <property type="component" value="Unassembled WGS sequence"/>
</dbReference>
<feature type="domain" description="ABC transporter" evidence="6">
    <location>
        <begin position="120"/>
        <end position="371"/>
    </location>
</feature>
<evidence type="ECO:0000256" key="3">
    <source>
        <dbReference type="ARBA" id="ARBA00022840"/>
    </source>
</evidence>
<proteinExistence type="predicted"/>
<dbReference type="FunFam" id="3.40.50.300:FF:000104">
    <property type="entry name" value="ATP-binding cassette sub-family F member 3"/>
    <property type="match status" value="1"/>
</dbReference>
<dbReference type="Pfam" id="PF00005">
    <property type="entry name" value="ABC_tran"/>
    <property type="match status" value="2"/>
</dbReference>
<name>A0A5A8DC68_CAFRO</name>
<dbReference type="InterPro" id="IPR050611">
    <property type="entry name" value="ABCF"/>
</dbReference>
<dbReference type="SUPFAM" id="SSF52540">
    <property type="entry name" value="P-loop containing nucleoside triphosphate hydrolases"/>
    <property type="match status" value="2"/>
</dbReference>
<evidence type="ECO:0000256" key="5">
    <source>
        <dbReference type="SAM" id="MobiDB-lite"/>
    </source>
</evidence>
<keyword evidence="1" id="KW-0677">Repeat</keyword>
<evidence type="ECO:0000256" key="1">
    <source>
        <dbReference type="ARBA" id="ARBA00022737"/>
    </source>
</evidence>
<dbReference type="InterPro" id="IPR003439">
    <property type="entry name" value="ABC_transporter-like_ATP-bd"/>
</dbReference>
<feature type="compositionally biased region" description="Low complexity" evidence="5">
    <location>
        <begin position="36"/>
        <end position="56"/>
    </location>
</feature>
<evidence type="ECO:0000256" key="4">
    <source>
        <dbReference type="SAM" id="Coils"/>
    </source>
</evidence>
<keyword evidence="3" id="KW-0067">ATP-binding</keyword>
<dbReference type="EMBL" id="VLTN01000088">
    <property type="protein sequence ID" value="KAA0146414.1"/>
    <property type="molecule type" value="Genomic_DNA"/>
</dbReference>
<evidence type="ECO:0000313" key="10">
    <source>
        <dbReference type="Proteomes" id="UP000323011"/>
    </source>
</evidence>
<feature type="compositionally biased region" description="Basic residues" evidence="5">
    <location>
        <begin position="1"/>
        <end position="17"/>
    </location>
</feature>
<evidence type="ECO:0000259" key="6">
    <source>
        <dbReference type="PROSITE" id="PS50893"/>
    </source>
</evidence>
<evidence type="ECO:0000313" key="9">
    <source>
        <dbReference type="EMBL" id="KAA0162204.1"/>
    </source>
</evidence>
<dbReference type="PANTHER" id="PTHR19211">
    <property type="entry name" value="ATP-BINDING TRANSPORT PROTEIN-RELATED"/>
    <property type="match status" value="1"/>
</dbReference>
<reference evidence="10 11" key="1">
    <citation type="submission" date="2019-07" db="EMBL/GenBank/DDBJ databases">
        <title>Genomes of Cafeteria roenbergensis.</title>
        <authorList>
            <person name="Fischer M.G."/>
            <person name="Hackl T."/>
            <person name="Roman M."/>
        </authorList>
    </citation>
    <scope>NUCLEOTIDE SEQUENCE [LARGE SCALE GENOMIC DNA]</scope>
    <source>
        <strain evidence="7 10">BVI</strain>
        <strain evidence="8 12">Cflag</strain>
        <strain evidence="9 11">RCC970-E3</strain>
    </source>
</reference>
<dbReference type="SMART" id="SM00382">
    <property type="entry name" value="AAA"/>
    <property type="match status" value="2"/>
</dbReference>
<feature type="coiled-coil region" evidence="4">
    <location>
        <begin position="203"/>
        <end position="248"/>
    </location>
</feature>
<dbReference type="EMBL" id="VLTL01000084">
    <property type="protein sequence ID" value="KAA0162204.1"/>
    <property type="molecule type" value="Genomic_DNA"/>
</dbReference>
<keyword evidence="2" id="KW-0547">Nucleotide-binding</keyword>
<dbReference type="GO" id="GO:0005524">
    <property type="term" value="F:ATP binding"/>
    <property type="evidence" value="ECO:0007669"/>
    <property type="project" value="UniProtKB-KW"/>
</dbReference>
<organism evidence="9 11">
    <name type="scientific">Cafeteria roenbergensis</name>
    <name type="common">Marine flagellate</name>
    <dbReference type="NCBI Taxonomy" id="33653"/>
    <lineage>
        <taxon>Eukaryota</taxon>
        <taxon>Sar</taxon>
        <taxon>Stramenopiles</taxon>
        <taxon>Bigyra</taxon>
        <taxon>Opalozoa</taxon>
        <taxon>Bicosoecida</taxon>
        <taxon>Cafeteriaceae</taxon>
        <taxon>Cafeteria</taxon>
    </lineage>
</organism>
<comment type="caution">
    <text evidence="9">The sequence shown here is derived from an EMBL/GenBank/DDBJ whole genome shotgun (WGS) entry which is preliminary data.</text>
</comment>
<keyword evidence="4" id="KW-0175">Coiled coil</keyword>
<dbReference type="PROSITE" id="PS50893">
    <property type="entry name" value="ABC_TRANSPORTER_2"/>
    <property type="match status" value="2"/>
</dbReference>
<dbReference type="Gene3D" id="3.40.50.300">
    <property type="entry name" value="P-loop containing nucleotide triphosphate hydrolases"/>
    <property type="match status" value="3"/>
</dbReference>
<accession>A0A5A8DC68</accession>
<dbReference type="PROSITE" id="PS00211">
    <property type="entry name" value="ABC_TRANSPORTER_1"/>
    <property type="match status" value="1"/>
</dbReference>
<protein>
    <recommendedName>
        <fullName evidence="6">ABC transporter domain-containing protein</fullName>
    </recommendedName>
</protein>
<evidence type="ECO:0000256" key="2">
    <source>
        <dbReference type="ARBA" id="ARBA00022741"/>
    </source>
</evidence>
<feature type="domain" description="ABC transporter" evidence="6">
    <location>
        <begin position="442"/>
        <end position="678"/>
    </location>
</feature>
<dbReference type="CDD" id="cd03221">
    <property type="entry name" value="ABCF_EF-3"/>
    <property type="match status" value="2"/>
</dbReference>